<feature type="domain" description="Fucolectin tachylectin-4 pentraxin-1" evidence="10">
    <location>
        <begin position="319"/>
        <end position="462"/>
    </location>
</feature>
<dbReference type="Pfam" id="PF22633">
    <property type="entry name" value="F5_F8_type_C_2"/>
    <property type="match status" value="4"/>
</dbReference>
<comment type="similarity">
    <text evidence="3">Belongs to the fucolectin family.</text>
</comment>
<evidence type="ECO:0000313" key="12">
    <source>
        <dbReference type="Proteomes" id="UP000824540"/>
    </source>
</evidence>
<keyword evidence="6" id="KW-0479">Metal-binding</keyword>
<dbReference type="InterPro" id="IPR051941">
    <property type="entry name" value="BG_Antigen-Binding_Lectin"/>
</dbReference>
<dbReference type="GO" id="GO:0001868">
    <property type="term" value="P:regulation of complement activation, lectin pathway"/>
    <property type="evidence" value="ECO:0007669"/>
    <property type="project" value="UniProtKB-ARBA"/>
</dbReference>
<dbReference type="EMBL" id="JAFBMS010000263">
    <property type="protein sequence ID" value="KAG9332058.1"/>
    <property type="molecule type" value="Genomic_DNA"/>
</dbReference>
<evidence type="ECO:0000313" key="11">
    <source>
        <dbReference type="EMBL" id="KAG9332058.1"/>
    </source>
</evidence>
<feature type="non-terminal residue" evidence="11">
    <location>
        <position position="615"/>
    </location>
</feature>
<dbReference type="PANTHER" id="PTHR45713:SF8">
    <property type="entry name" value="SI:CH211-215K15.4"/>
    <property type="match status" value="1"/>
</dbReference>
<dbReference type="GO" id="GO:0010185">
    <property type="term" value="P:regulation of cellular defense response"/>
    <property type="evidence" value="ECO:0007669"/>
    <property type="project" value="UniProtKB-ARBA"/>
</dbReference>
<comment type="subcellular location">
    <subcellularLocation>
        <location evidence="2">Secreted</location>
    </subcellularLocation>
</comment>
<evidence type="ECO:0000256" key="8">
    <source>
        <dbReference type="ARBA" id="ARBA00022837"/>
    </source>
</evidence>
<keyword evidence="8" id="KW-0106">Calcium</keyword>
<evidence type="ECO:0000256" key="4">
    <source>
        <dbReference type="ARBA" id="ARBA00011233"/>
    </source>
</evidence>
<evidence type="ECO:0000256" key="7">
    <source>
        <dbReference type="ARBA" id="ARBA00022734"/>
    </source>
</evidence>
<dbReference type="SUPFAM" id="SSF49785">
    <property type="entry name" value="Galactose-binding domain-like"/>
    <property type="match status" value="4"/>
</dbReference>
<keyword evidence="9" id="KW-1015">Disulfide bond</keyword>
<keyword evidence="5" id="KW-0964">Secreted</keyword>
<evidence type="ECO:0000256" key="9">
    <source>
        <dbReference type="ARBA" id="ARBA00023157"/>
    </source>
</evidence>
<organism evidence="11 12">
    <name type="scientific">Albula glossodonta</name>
    <name type="common">roundjaw bonefish</name>
    <dbReference type="NCBI Taxonomy" id="121402"/>
    <lineage>
        <taxon>Eukaryota</taxon>
        <taxon>Metazoa</taxon>
        <taxon>Chordata</taxon>
        <taxon>Craniata</taxon>
        <taxon>Vertebrata</taxon>
        <taxon>Euteleostomi</taxon>
        <taxon>Actinopterygii</taxon>
        <taxon>Neopterygii</taxon>
        <taxon>Teleostei</taxon>
        <taxon>Albuliformes</taxon>
        <taxon>Albulidae</taxon>
        <taxon>Albula</taxon>
    </lineage>
</organism>
<proteinExistence type="inferred from homology"/>
<dbReference type="Proteomes" id="UP000824540">
    <property type="component" value="Unassembled WGS sequence"/>
</dbReference>
<sequence length="615" mass="67810">MELCYNWLDLVNLTSCFHSSLPLGPLVENVALRKEATQSDTTNNGPARLAVDGNWSPVYGQESCTHTSNRANPWWRVDLLKPHKIFSVTITNRKDCCADRINGAQIRIGNSLENNGNNNPLCSTVPSISPGLSQTFKCSGPMEGRYVNVYIPRREYLTLCEVEVNGEEADDEKVALHKEATQSDTAHGGLASLAVDGNRNPDYGQKSCTHTSNRANPWWRVDLLKPHKIFSVTITNRKDCCADRINGAQIRIGNSLENNGNNNPLCSTVPSISPGLSQTFKCSGPMVGRYVNVYIPRKEYLTLCEVEVNGEEANKLPDNWKVALRKDATQSDTAHGGLASLAVDGNRNPDYGQKSCTHTSNRANPWWRVDLLKPHKIFSVTITNRKDCCASRINGAQIRIGNSLENDGNNNPLCSTVPSIGPGLSQTFKCSGPMEGRYVNVYIPRKEYLTLCEVEVNGEEANKLPDDGKVALRKEATQSDTAHGGLASLAVDGNRSPVYGQKSCTHTSNRANPWWRLDMLKPHKIFSVTITNRKDCCADRINGAQIRIGNSLENNGNNNPLCSTVPSIGPGLSQTFKCSGPMEGRYLNVYIPRKEYLTLCEVEVNREEANELPDD</sequence>
<feature type="domain" description="Fucolectin tachylectin-4 pentraxin-1" evidence="10">
    <location>
        <begin position="171"/>
        <end position="314"/>
    </location>
</feature>
<name>A0A8T2N2I4_9TELE</name>
<protein>
    <recommendedName>
        <fullName evidence="10">Fucolectin tachylectin-4 pentraxin-1 domain-containing protein</fullName>
    </recommendedName>
</protein>
<dbReference type="GO" id="GO:0046872">
    <property type="term" value="F:metal ion binding"/>
    <property type="evidence" value="ECO:0007669"/>
    <property type="project" value="UniProtKB-KW"/>
</dbReference>
<comment type="function">
    <text evidence="1">Acts as a defensive agent. Recognizes blood group fucosylated oligosaccharides including A, B, H and Lewis B-type antigens. Does not recognize Lewis A antigen and has low affinity for monovalent haptens.</text>
</comment>
<keyword evidence="7" id="KW-0430">Lectin</keyword>
<keyword evidence="12" id="KW-1185">Reference proteome</keyword>
<dbReference type="PANTHER" id="PTHR45713">
    <property type="entry name" value="FTP DOMAIN-CONTAINING PROTEIN"/>
    <property type="match status" value="1"/>
</dbReference>
<dbReference type="GO" id="GO:0005576">
    <property type="term" value="C:extracellular region"/>
    <property type="evidence" value="ECO:0007669"/>
    <property type="project" value="UniProtKB-SubCell"/>
</dbReference>
<dbReference type="OrthoDB" id="547680at2759"/>
<evidence type="ECO:0000259" key="10">
    <source>
        <dbReference type="SMART" id="SM00607"/>
    </source>
</evidence>
<evidence type="ECO:0000256" key="2">
    <source>
        <dbReference type="ARBA" id="ARBA00004613"/>
    </source>
</evidence>
<dbReference type="InterPro" id="IPR006585">
    <property type="entry name" value="FTP1"/>
</dbReference>
<dbReference type="AlphaFoldDB" id="A0A8T2N2I4"/>
<reference evidence="11" key="1">
    <citation type="thesis" date="2021" institute="BYU ScholarsArchive" country="Provo, UT, USA">
        <title>Applications of and Algorithms for Genome Assembly and Genomic Analyses with an Emphasis on Marine Teleosts.</title>
        <authorList>
            <person name="Pickett B.D."/>
        </authorList>
    </citation>
    <scope>NUCLEOTIDE SEQUENCE</scope>
    <source>
        <strain evidence="11">HI-2016</strain>
    </source>
</reference>
<dbReference type="GO" id="GO:0042806">
    <property type="term" value="F:fucose binding"/>
    <property type="evidence" value="ECO:0007669"/>
    <property type="project" value="UniProtKB-ARBA"/>
</dbReference>
<gene>
    <name evidence="11" type="ORF">JZ751_016191</name>
</gene>
<feature type="domain" description="Fucolectin tachylectin-4 pentraxin-1" evidence="10">
    <location>
        <begin position="27"/>
        <end position="170"/>
    </location>
</feature>
<comment type="subunit">
    <text evidence="4">Homotrimer.</text>
</comment>
<dbReference type="SMART" id="SM00607">
    <property type="entry name" value="FTP"/>
    <property type="match status" value="4"/>
</dbReference>
<feature type="domain" description="Fucolectin tachylectin-4 pentraxin-1" evidence="10">
    <location>
        <begin position="467"/>
        <end position="611"/>
    </location>
</feature>
<dbReference type="Gene3D" id="2.60.120.260">
    <property type="entry name" value="Galactose-binding domain-like"/>
    <property type="match status" value="4"/>
</dbReference>
<accession>A0A8T2N2I4</accession>
<comment type="caution">
    <text evidence="11">The sequence shown here is derived from an EMBL/GenBank/DDBJ whole genome shotgun (WGS) entry which is preliminary data.</text>
</comment>
<dbReference type="InterPro" id="IPR008979">
    <property type="entry name" value="Galactose-bd-like_sf"/>
</dbReference>
<evidence type="ECO:0000256" key="5">
    <source>
        <dbReference type="ARBA" id="ARBA00022525"/>
    </source>
</evidence>
<evidence type="ECO:0000256" key="3">
    <source>
        <dbReference type="ARBA" id="ARBA00010147"/>
    </source>
</evidence>
<evidence type="ECO:0000256" key="1">
    <source>
        <dbReference type="ARBA" id="ARBA00002219"/>
    </source>
</evidence>
<evidence type="ECO:0000256" key="6">
    <source>
        <dbReference type="ARBA" id="ARBA00022723"/>
    </source>
</evidence>